<evidence type="ECO:0000313" key="5">
    <source>
        <dbReference type="EMBL" id="NWU75998.1"/>
    </source>
</evidence>
<comment type="subcellular location">
    <subcellularLocation>
        <location evidence="1">Membrane</location>
    </subcellularLocation>
</comment>
<dbReference type="GO" id="GO:0009986">
    <property type="term" value="C:cell surface"/>
    <property type="evidence" value="ECO:0007669"/>
    <property type="project" value="TreeGrafter"/>
</dbReference>
<dbReference type="AlphaFoldDB" id="A0A7K5ZE66"/>
<evidence type="ECO:0000313" key="6">
    <source>
        <dbReference type="Proteomes" id="UP000550309"/>
    </source>
</evidence>
<keyword evidence="3" id="KW-0472">Membrane</keyword>
<dbReference type="InterPro" id="IPR015631">
    <property type="entry name" value="CD2/SLAM_rcpt"/>
</dbReference>
<dbReference type="GO" id="GO:0005102">
    <property type="term" value="F:signaling receptor binding"/>
    <property type="evidence" value="ECO:0007669"/>
    <property type="project" value="TreeGrafter"/>
</dbReference>
<dbReference type="Gene3D" id="2.60.40.10">
    <property type="entry name" value="Immunoglobulins"/>
    <property type="match status" value="2"/>
</dbReference>
<name>A0A7K5ZE66_ONYCO</name>
<evidence type="ECO:0000256" key="3">
    <source>
        <dbReference type="ARBA" id="ARBA00023136"/>
    </source>
</evidence>
<dbReference type="InterPro" id="IPR036179">
    <property type="entry name" value="Ig-like_dom_sf"/>
</dbReference>
<accession>A0A7K5ZE66</accession>
<dbReference type="PANTHER" id="PTHR12080">
    <property type="entry name" value="SIGNALING LYMPHOCYTIC ACTIVATION MOLECULE"/>
    <property type="match status" value="1"/>
</dbReference>
<keyword evidence="6" id="KW-1185">Reference proteome</keyword>
<gene>
    <name evidence="5" type="primary">Cd58</name>
    <name evidence="5" type="ORF">ONYCOR_R12142</name>
</gene>
<keyword evidence="4" id="KW-0325">Glycoprotein</keyword>
<feature type="non-terminal residue" evidence="5">
    <location>
        <position position="1"/>
    </location>
</feature>
<dbReference type="PANTHER" id="PTHR12080:SF55">
    <property type="entry name" value="LYMPHOCYTE FUNCTION-ASSOCIATED ANTIGEN 3"/>
    <property type="match status" value="1"/>
</dbReference>
<dbReference type="EMBL" id="VZRK01000021">
    <property type="protein sequence ID" value="NWU75998.1"/>
    <property type="molecule type" value="Genomic_DNA"/>
</dbReference>
<evidence type="ECO:0000256" key="1">
    <source>
        <dbReference type="ARBA" id="ARBA00004370"/>
    </source>
</evidence>
<evidence type="ECO:0000256" key="2">
    <source>
        <dbReference type="ARBA" id="ARBA00022729"/>
    </source>
</evidence>
<comment type="caution">
    <text evidence="5">The sequence shown here is derived from an EMBL/GenBank/DDBJ whole genome shotgun (WGS) entry which is preliminary data.</text>
</comment>
<sequence>VAPIYSEDVLFGIVGETFTFPVEIKQRIEDIIWSKNKDKVAEQDGKNPPIYFTPLQGRSELKENGNLTIFNLEKNDTGTYELHYWGSLPAGYLKFILTVLDPPSEPEISYSIRGDNLVLNCTSDFQRPVTYNWKLSNDPRSHQSQEFSIPIKNIDATKKATCFITFSQTEKSSEISLIQCIS</sequence>
<keyword evidence="2" id="KW-0732">Signal</keyword>
<dbReference type="OrthoDB" id="9427418at2759"/>
<proteinExistence type="predicted"/>
<dbReference type="Proteomes" id="UP000550309">
    <property type="component" value="Unassembled WGS sequence"/>
</dbReference>
<feature type="non-terminal residue" evidence="5">
    <location>
        <position position="182"/>
    </location>
</feature>
<dbReference type="SUPFAM" id="SSF48726">
    <property type="entry name" value="Immunoglobulin"/>
    <property type="match status" value="1"/>
</dbReference>
<reference evidence="5 6" key="1">
    <citation type="submission" date="2019-09" db="EMBL/GenBank/DDBJ databases">
        <title>Bird 10,000 Genomes (B10K) Project - Family phase.</title>
        <authorList>
            <person name="Zhang G."/>
        </authorList>
    </citation>
    <scope>NUCLEOTIDE SEQUENCE [LARGE SCALE GENOMIC DNA]</scope>
    <source>
        <strain evidence="5">B10K-DU-028-75</strain>
        <tissue evidence="5">Mixed tissue sample</tissue>
    </source>
</reference>
<dbReference type="GO" id="GO:0016020">
    <property type="term" value="C:membrane"/>
    <property type="evidence" value="ECO:0007669"/>
    <property type="project" value="UniProtKB-SubCell"/>
</dbReference>
<organism evidence="5 6">
    <name type="scientific">Onychorhynchus coronatus</name>
    <name type="common">Royal flycatcher</name>
    <dbReference type="NCBI Taxonomy" id="360224"/>
    <lineage>
        <taxon>Eukaryota</taxon>
        <taxon>Metazoa</taxon>
        <taxon>Chordata</taxon>
        <taxon>Craniata</taxon>
        <taxon>Vertebrata</taxon>
        <taxon>Euteleostomi</taxon>
        <taxon>Archelosauria</taxon>
        <taxon>Archosauria</taxon>
        <taxon>Dinosauria</taxon>
        <taxon>Saurischia</taxon>
        <taxon>Theropoda</taxon>
        <taxon>Coelurosauria</taxon>
        <taxon>Aves</taxon>
        <taxon>Neognathae</taxon>
        <taxon>Neoaves</taxon>
        <taxon>Telluraves</taxon>
        <taxon>Australaves</taxon>
        <taxon>Passeriformes</taxon>
        <taxon>Tyrannidae</taxon>
        <taxon>Onychorhynchus</taxon>
    </lineage>
</organism>
<dbReference type="InterPro" id="IPR013783">
    <property type="entry name" value="Ig-like_fold"/>
</dbReference>
<protein>
    <submittedName>
        <fullName evidence="5">LFA3 protein</fullName>
    </submittedName>
</protein>
<evidence type="ECO:0000256" key="4">
    <source>
        <dbReference type="ARBA" id="ARBA00023180"/>
    </source>
</evidence>